<evidence type="ECO:0000313" key="1">
    <source>
        <dbReference type="EMBL" id="OTG26522.1"/>
    </source>
</evidence>
<organism evidence="1 2">
    <name type="scientific">Helianthus annuus</name>
    <name type="common">Common sunflower</name>
    <dbReference type="NCBI Taxonomy" id="4232"/>
    <lineage>
        <taxon>Eukaryota</taxon>
        <taxon>Viridiplantae</taxon>
        <taxon>Streptophyta</taxon>
        <taxon>Embryophyta</taxon>
        <taxon>Tracheophyta</taxon>
        <taxon>Spermatophyta</taxon>
        <taxon>Magnoliopsida</taxon>
        <taxon>eudicotyledons</taxon>
        <taxon>Gunneridae</taxon>
        <taxon>Pentapetalae</taxon>
        <taxon>asterids</taxon>
        <taxon>campanulids</taxon>
        <taxon>Asterales</taxon>
        <taxon>Asteraceae</taxon>
        <taxon>Asteroideae</taxon>
        <taxon>Heliantheae alliance</taxon>
        <taxon>Heliantheae</taxon>
        <taxon>Helianthus</taxon>
    </lineage>
</organism>
<name>A0A251UUS0_HELAN</name>
<proteinExistence type="predicted"/>
<dbReference type="EMBL" id="CM007894">
    <property type="protein sequence ID" value="OTG26522.1"/>
    <property type="molecule type" value="Genomic_DNA"/>
</dbReference>
<accession>A0A251UUS0</accession>
<sequence>MKWQLFVVIERKLCWLLKKKIENNYMEVTYIKLPVWMFPQNLHVRKMIKVWNRLLLKSY</sequence>
<protein>
    <submittedName>
        <fullName evidence="1">Uncharacterized protein</fullName>
    </submittedName>
</protein>
<keyword evidence="2" id="KW-1185">Reference proteome</keyword>
<evidence type="ECO:0000313" key="2">
    <source>
        <dbReference type="Proteomes" id="UP000215914"/>
    </source>
</evidence>
<gene>
    <name evidence="1" type="ORF">HannXRQ_Chr05g0159611</name>
</gene>
<dbReference type="Proteomes" id="UP000215914">
    <property type="component" value="Chromosome 5"/>
</dbReference>
<dbReference type="InParanoid" id="A0A251UUS0"/>
<dbReference type="AlphaFoldDB" id="A0A251UUS0"/>
<reference evidence="2" key="1">
    <citation type="journal article" date="2017" name="Nature">
        <title>The sunflower genome provides insights into oil metabolism, flowering and Asterid evolution.</title>
        <authorList>
            <person name="Badouin H."/>
            <person name="Gouzy J."/>
            <person name="Grassa C.J."/>
            <person name="Murat F."/>
            <person name="Staton S.E."/>
            <person name="Cottret L."/>
            <person name="Lelandais-Briere C."/>
            <person name="Owens G.L."/>
            <person name="Carrere S."/>
            <person name="Mayjonade B."/>
            <person name="Legrand L."/>
            <person name="Gill N."/>
            <person name="Kane N.C."/>
            <person name="Bowers J.E."/>
            <person name="Hubner S."/>
            <person name="Bellec A."/>
            <person name="Berard A."/>
            <person name="Berges H."/>
            <person name="Blanchet N."/>
            <person name="Boniface M.C."/>
            <person name="Brunel D."/>
            <person name="Catrice O."/>
            <person name="Chaidir N."/>
            <person name="Claudel C."/>
            <person name="Donnadieu C."/>
            <person name="Faraut T."/>
            <person name="Fievet G."/>
            <person name="Helmstetter N."/>
            <person name="King M."/>
            <person name="Knapp S.J."/>
            <person name="Lai Z."/>
            <person name="Le Paslier M.C."/>
            <person name="Lippi Y."/>
            <person name="Lorenzon L."/>
            <person name="Mandel J.R."/>
            <person name="Marage G."/>
            <person name="Marchand G."/>
            <person name="Marquand E."/>
            <person name="Bret-Mestries E."/>
            <person name="Morien E."/>
            <person name="Nambeesan S."/>
            <person name="Nguyen T."/>
            <person name="Pegot-Espagnet P."/>
            <person name="Pouilly N."/>
            <person name="Raftis F."/>
            <person name="Sallet E."/>
            <person name="Schiex T."/>
            <person name="Thomas J."/>
            <person name="Vandecasteele C."/>
            <person name="Vares D."/>
            <person name="Vear F."/>
            <person name="Vautrin S."/>
            <person name="Crespi M."/>
            <person name="Mangin B."/>
            <person name="Burke J.M."/>
            <person name="Salse J."/>
            <person name="Munos S."/>
            <person name="Vincourt P."/>
            <person name="Rieseberg L.H."/>
            <person name="Langlade N.B."/>
        </authorList>
    </citation>
    <scope>NUCLEOTIDE SEQUENCE [LARGE SCALE GENOMIC DNA]</scope>
    <source>
        <strain evidence="2">cv. SF193</strain>
    </source>
</reference>